<dbReference type="AlphaFoldDB" id="A0A1B6L227"/>
<organism evidence="3">
    <name type="scientific">Graphocephala atropunctata</name>
    <dbReference type="NCBI Taxonomy" id="36148"/>
    <lineage>
        <taxon>Eukaryota</taxon>
        <taxon>Metazoa</taxon>
        <taxon>Ecdysozoa</taxon>
        <taxon>Arthropoda</taxon>
        <taxon>Hexapoda</taxon>
        <taxon>Insecta</taxon>
        <taxon>Pterygota</taxon>
        <taxon>Neoptera</taxon>
        <taxon>Paraneoptera</taxon>
        <taxon>Hemiptera</taxon>
        <taxon>Auchenorrhyncha</taxon>
        <taxon>Membracoidea</taxon>
        <taxon>Cicadellidae</taxon>
        <taxon>Cicadellinae</taxon>
        <taxon>Cicadellini</taxon>
        <taxon>Graphocephala</taxon>
    </lineage>
</organism>
<protein>
    <recommendedName>
        <fullName evidence="2">DUF7775 domain-containing protein</fullName>
    </recommendedName>
</protein>
<dbReference type="InterPro" id="IPR038976">
    <property type="entry name" value="Ssk"/>
</dbReference>
<keyword evidence="1" id="KW-0812">Transmembrane</keyword>
<feature type="domain" description="DUF7775" evidence="2">
    <location>
        <begin position="8"/>
        <end position="89"/>
    </location>
</feature>
<feature type="transmembrane region" description="Helical" evidence="1">
    <location>
        <begin position="69"/>
        <end position="87"/>
    </location>
</feature>
<feature type="transmembrane region" description="Helical" evidence="1">
    <location>
        <begin position="7"/>
        <end position="25"/>
    </location>
</feature>
<gene>
    <name evidence="3" type="ORF">g.16741</name>
</gene>
<name>A0A1B6L227_9HEMI</name>
<dbReference type="PANTHER" id="PTHR36692:SF2">
    <property type="entry name" value="GEO12064P1"/>
    <property type="match status" value="1"/>
</dbReference>
<evidence type="ECO:0000313" key="3">
    <source>
        <dbReference type="EMBL" id="JAT17710.1"/>
    </source>
</evidence>
<keyword evidence="1" id="KW-1133">Transmembrane helix</keyword>
<dbReference type="InterPro" id="IPR056677">
    <property type="entry name" value="DUF7775"/>
</dbReference>
<dbReference type="GO" id="GO:0005886">
    <property type="term" value="C:plasma membrane"/>
    <property type="evidence" value="ECO:0007669"/>
    <property type="project" value="TreeGrafter"/>
</dbReference>
<dbReference type="PANTHER" id="PTHR36692">
    <property type="entry name" value="PROTEIN SNAKESKIN"/>
    <property type="match status" value="1"/>
</dbReference>
<dbReference type="EMBL" id="GEBQ01022267">
    <property type="protein sequence ID" value="JAT17710.1"/>
    <property type="molecule type" value="Transcribed_RNA"/>
</dbReference>
<evidence type="ECO:0000256" key="1">
    <source>
        <dbReference type="SAM" id="Phobius"/>
    </source>
</evidence>
<sequence length="128" mass="14019">MAISRLTIVKFVELALAIAILVIHYQTIEEPVPFNSLVATGTYAGFAIIVVGTFLGFMTGNSINKSVDLFFCVAGAILYILSAWFTYNHFSGWKFNTGHANLGITKSVLALIQGIVFIVDGFFTFKIE</sequence>
<keyword evidence="1" id="KW-0472">Membrane</keyword>
<dbReference type="GO" id="GO:0019991">
    <property type="term" value="P:septate junction assembly"/>
    <property type="evidence" value="ECO:0007669"/>
    <property type="project" value="InterPro"/>
</dbReference>
<proteinExistence type="predicted"/>
<reference evidence="3" key="1">
    <citation type="submission" date="2015-11" db="EMBL/GenBank/DDBJ databases">
        <title>De novo transcriptome assembly of four potential Pierce s Disease insect vectors from Arizona vineyards.</title>
        <authorList>
            <person name="Tassone E.E."/>
        </authorList>
    </citation>
    <scope>NUCLEOTIDE SEQUENCE</scope>
</reference>
<feature type="transmembrane region" description="Helical" evidence="1">
    <location>
        <begin position="37"/>
        <end position="57"/>
    </location>
</feature>
<feature type="transmembrane region" description="Helical" evidence="1">
    <location>
        <begin position="107"/>
        <end position="125"/>
    </location>
</feature>
<evidence type="ECO:0000259" key="2">
    <source>
        <dbReference type="Pfam" id="PF24985"/>
    </source>
</evidence>
<dbReference type="Pfam" id="PF24985">
    <property type="entry name" value="DUF7775"/>
    <property type="match status" value="1"/>
</dbReference>
<accession>A0A1B6L227</accession>